<accession>A0A1F8BKQ3</accession>
<dbReference type="AlphaFoldDB" id="A0A1F8BKQ3"/>
<dbReference type="Proteomes" id="UP000176725">
    <property type="component" value="Unassembled WGS sequence"/>
</dbReference>
<sequence length="177" mass="20662">MSDNKISTVPAWLLKKSFKYPNKLEIFIGEKQAIEVRISGWNEIKKENLILIAPEATLNLPLPKSVLARKKAVNEDKIKTRFIENINSPQSLEKNLKRLEQGIEVRYLDHHGYSMSIRDESIVVLEFPFPIDDLINFKIYDKNLAKSLKIFFNDLWKKAKPLTPALVKKFKLLWKQN</sequence>
<reference evidence="1 2" key="1">
    <citation type="journal article" date="2016" name="Nat. Commun.">
        <title>Thousands of microbial genomes shed light on interconnected biogeochemical processes in an aquifer system.</title>
        <authorList>
            <person name="Anantharaman K."/>
            <person name="Brown C.T."/>
            <person name="Hug L.A."/>
            <person name="Sharon I."/>
            <person name="Castelle C.J."/>
            <person name="Probst A.J."/>
            <person name="Thomas B.C."/>
            <person name="Singh A."/>
            <person name="Wilkins M.J."/>
            <person name="Karaoz U."/>
            <person name="Brodie E.L."/>
            <person name="Williams K.H."/>
            <person name="Hubbard S.S."/>
            <person name="Banfield J.F."/>
        </authorList>
    </citation>
    <scope>NUCLEOTIDE SEQUENCE [LARGE SCALE GENOMIC DNA]</scope>
</reference>
<evidence type="ECO:0000313" key="2">
    <source>
        <dbReference type="Proteomes" id="UP000176725"/>
    </source>
</evidence>
<comment type="caution">
    <text evidence="1">The sequence shown here is derived from an EMBL/GenBank/DDBJ whole genome shotgun (WGS) entry which is preliminary data.</text>
</comment>
<organism evidence="1 2">
    <name type="scientific">Candidatus Woesebacteria bacterium RIFCSPLOWO2_01_FULL_39_25</name>
    <dbReference type="NCBI Taxonomy" id="1802521"/>
    <lineage>
        <taxon>Bacteria</taxon>
        <taxon>Candidatus Woeseibacteriota</taxon>
    </lineage>
</organism>
<dbReference type="STRING" id="1802521.A2893_06565"/>
<proteinExistence type="predicted"/>
<name>A0A1F8BKQ3_9BACT</name>
<protein>
    <submittedName>
        <fullName evidence="1">Uncharacterized protein</fullName>
    </submittedName>
</protein>
<gene>
    <name evidence="1" type="ORF">A2893_06565</name>
</gene>
<dbReference type="EMBL" id="MGHH01000008">
    <property type="protein sequence ID" value="OGM64661.1"/>
    <property type="molecule type" value="Genomic_DNA"/>
</dbReference>
<evidence type="ECO:0000313" key="1">
    <source>
        <dbReference type="EMBL" id="OGM64661.1"/>
    </source>
</evidence>